<accession>A0A0M2NPL5</accession>
<reference evidence="1 2" key="1">
    <citation type="submission" date="2015-04" db="EMBL/GenBank/DDBJ databases">
        <title>Draft genome sequence of bacteremic isolate Catabacter hongkongensis type strain HKU16T.</title>
        <authorList>
            <person name="Lau S.K."/>
            <person name="Teng J.L."/>
            <person name="Huang Y."/>
            <person name="Curreem S.O."/>
            <person name="Tsui S.K."/>
            <person name="Woo P.C."/>
        </authorList>
    </citation>
    <scope>NUCLEOTIDE SEQUENCE [LARGE SCALE GENOMIC DNA]</scope>
    <source>
        <strain evidence="1 2">HKU16</strain>
    </source>
</reference>
<dbReference type="EMBL" id="LAYJ01000033">
    <property type="protein sequence ID" value="KKI52150.1"/>
    <property type="molecule type" value="Genomic_DNA"/>
</dbReference>
<organism evidence="1 2">
    <name type="scientific">Christensenella hongkongensis</name>
    <dbReference type="NCBI Taxonomy" id="270498"/>
    <lineage>
        <taxon>Bacteria</taxon>
        <taxon>Bacillati</taxon>
        <taxon>Bacillota</taxon>
        <taxon>Clostridia</taxon>
        <taxon>Christensenellales</taxon>
        <taxon>Christensenellaceae</taxon>
        <taxon>Christensenella</taxon>
    </lineage>
</organism>
<proteinExistence type="predicted"/>
<keyword evidence="2" id="KW-1185">Reference proteome</keyword>
<protein>
    <submittedName>
        <fullName evidence="1">Uncharacterized protein</fullName>
    </submittedName>
</protein>
<evidence type="ECO:0000313" key="2">
    <source>
        <dbReference type="Proteomes" id="UP000034076"/>
    </source>
</evidence>
<dbReference type="AlphaFoldDB" id="A0A0M2NPL5"/>
<comment type="caution">
    <text evidence="1">The sequence shown here is derived from an EMBL/GenBank/DDBJ whole genome shotgun (WGS) entry which is preliminary data.</text>
</comment>
<name>A0A0M2NPL5_9FIRM</name>
<dbReference type="STRING" id="270498.CHK_0258"/>
<evidence type="ECO:0000313" key="1">
    <source>
        <dbReference type="EMBL" id="KKI52150.1"/>
    </source>
</evidence>
<dbReference type="RefSeq" id="WP_131924889.1">
    <property type="nucleotide sequence ID" value="NZ_CAUERS010000160.1"/>
</dbReference>
<sequence>MQKKSKLLKKAASIDELPIEENPFFLDAAEDDGQEDEEPIQEIAQELDGQLESEDTVEPVHIDDFVIPMAHGQEAREQPGEASEYCGSLLEEAEPPAEEEIFAVLENQIDDEKE</sequence>
<dbReference type="Proteomes" id="UP000034076">
    <property type="component" value="Unassembled WGS sequence"/>
</dbReference>
<gene>
    <name evidence="1" type="ORF">CHK_0258</name>
</gene>